<sequence>MKKGLVFVVLSVMLLLAIFAFSDETLRVLVPIGGGYTIEDQEAIAKEFERDNPGVNVEMEYVGWDELWNKIVTSVGVGAAPDVMYIGSRWIPALAEMGAIEPIDDLVTQEKYDMYWETVWDTVRYNEHIYAIVRAMSTKVFIYNKDLFKKHNLEVPKNWDELLHAAKTIHDPKNGVYGVAMAGQKFISTVTQFQHYLYANGGRILDEEGNVVINDSKAIRALDFYKELSSYAQPAIIEWRREDLIKLFETGKVGFYLDHVHNALAAMEKGVDVGLLKFPGGPDADLPYSTVIVTDSMAISAQSKNKELAAKFINYMTTLEKQAEWDLTLGFVPPMKREAELPEFQTWYWKPYIEVIQYGYPEAVGIKDWEAVQQVIVDAIHSVLLDVSEPKQALDNAARIISILQQ</sequence>
<accession>A0A2K1P6J5</accession>
<name>A0A2K1P6J5_9BACT</name>
<dbReference type="PANTHER" id="PTHR43649">
    <property type="entry name" value="ARABINOSE-BINDING PROTEIN-RELATED"/>
    <property type="match status" value="1"/>
</dbReference>
<organism evidence="1 2">
    <name type="scientific">Petrotoga mexicana DSM 14811</name>
    <dbReference type="NCBI Taxonomy" id="1122954"/>
    <lineage>
        <taxon>Bacteria</taxon>
        <taxon>Thermotogati</taxon>
        <taxon>Thermotogota</taxon>
        <taxon>Thermotogae</taxon>
        <taxon>Petrotogales</taxon>
        <taxon>Petrotogaceae</taxon>
        <taxon>Petrotoga</taxon>
    </lineage>
</organism>
<keyword evidence="2" id="KW-1185">Reference proteome</keyword>
<evidence type="ECO:0000313" key="2">
    <source>
        <dbReference type="Proteomes" id="UP000236604"/>
    </source>
</evidence>
<dbReference type="InterPro" id="IPR050490">
    <property type="entry name" value="Bact_solute-bd_prot1"/>
</dbReference>
<gene>
    <name evidence="1" type="ORF">X927_08980</name>
</gene>
<dbReference type="Pfam" id="PF01547">
    <property type="entry name" value="SBP_bac_1"/>
    <property type="match status" value="1"/>
</dbReference>
<dbReference type="SUPFAM" id="SSF53850">
    <property type="entry name" value="Periplasmic binding protein-like II"/>
    <property type="match status" value="1"/>
</dbReference>
<evidence type="ECO:0000313" key="1">
    <source>
        <dbReference type="EMBL" id="PNR98411.1"/>
    </source>
</evidence>
<protein>
    <recommendedName>
        <fullName evidence="3">ABC transporter substrate-binding protein</fullName>
    </recommendedName>
</protein>
<dbReference type="Proteomes" id="UP000236604">
    <property type="component" value="Unassembled WGS sequence"/>
</dbReference>
<dbReference type="EMBL" id="AZRN01000034">
    <property type="protein sequence ID" value="PNR98411.1"/>
    <property type="molecule type" value="Genomic_DNA"/>
</dbReference>
<dbReference type="Gene3D" id="3.40.190.10">
    <property type="entry name" value="Periplasmic binding protein-like II"/>
    <property type="match status" value="1"/>
</dbReference>
<dbReference type="CDD" id="cd13585">
    <property type="entry name" value="PBP2_TMBP_like"/>
    <property type="match status" value="1"/>
</dbReference>
<dbReference type="RefSeq" id="WP_169925212.1">
    <property type="nucleotide sequence ID" value="NZ_AZRN01000034.1"/>
</dbReference>
<dbReference type="PANTHER" id="PTHR43649:SF12">
    <property type="entry name" value="DIACETYLCHITOBIOSE BINDING PROTEIN DASA"/>
    <property type="match status" value="1"/>
</dbReference>
<dbReference type="AlphaFoldDB" id="A0A2K1P6J5"/>
<evidence type="ECO:0008006" key="3">
    <source>
        <dbReference type="Google" id="ProtNLM"/>
    </source>
</evidence>
<comment type="caution">
    <text evidence="1">The sequence shown here is derived from an EMBL/GenBank/DDBJ whole genome shotgun (WGS) entry which is preliminary data.</text>
</comment>
<dbReference type="InterPro" id="IPR006059">
    <property type="entry name" value="SBP"/>
</dbReference>
<reference evidence="1 2" key="1">
    <citation type="submission" date="2013-12" db="EMBL/GenBank/DDBJ databases">
        <title>Comparative genomics of Petrotoga isolates.</title>
        <authorList>
            <person name="Nesbo C.L."/>
            <person name="Charchuk R."/>
            <person name="Chow K."/>
        </authorList>
    </citation>
    <scope>NUCLEOTIDE SEQUENCE [LARGE SCALE GENOMIC DNA]</scope>
    <source>
        <strain evidence="1 2">DSM 14811</strain>
    </source>
</reference>
<proteinExistence type="predicted"/>